<organism evidence="2 3">
    <name type="scientific">Novipirellula artificiosorum</name>
    <dbReference type="NCBI Taxonomy" id="2528016"/>
    <lineage>
        <taxon>Bacteria</taxon>
        <taxon>Pseudomonadati</taxon>
        <taxon>Planctomycetota</taxon>
        <taxon>Planctomycetia</taxon>
        <taxon>Pirellulales</taxon>
        <taxon>Pirellulaceae</taxon>
        <taxon>Novipirellula</taxon>
    </lineage>
</organism>
<dbReference type="Gene3D" id="3.40.47.10">
    <property type="match status" value="1"/>
</dbReference>
<gene>
    <name evidence="2" type="ORF">Poly41_14270</name>
</gene>
<dbReference type="InterPro" id="IPR016039">
    <property type="entry name" value="Thiolase-like"/>
</dbReference>
<comment type="caution">
    <text evidence="2">The sequence shown here is derived from an EMBL/GenBank/DDBJ whole genome shotgun (WGS) entry which is preliminary data.</text>
</comment>
<reference evidence="2 3" key="1">
    <citation type="submission" date="2019-02" db="EMBL/GenBank/DDBJ databases">
        <title>Deep-cultivation of Planctomycetes and their phenomic and genomic characterization uncovers novel biology.</title>
        <authorList>
            <person name="Wiegand S."/>
            <person name="Jogler M."/>
            <person name="Boedeker C."/>
            <person name="Pinto D."/>
            <person name="Vollmers J."/>
            <person name="Rivas-Marin E."/>
            <person name="Kohn T."/>
            <person name="Peeters S.H."/>
            <person name="Heuer A."/>
            <person name="Rast P."/>
            <person name="Oberbeckmann S."/>
            <person name="Bunk B."/>
            <person name="Jeske O."/>
            <person name="Meyerdierks A."/>
            <person name="Storesund J.E."/>
            <person name="Kallscheuer N."/>
            <person name="Luecker S."/>
            <person name="Lage O.M."/>
            <person name="Pohl T."/>
            <person name="Merkel B.J."/>
            <person name="Hornburger P."/>
            <person name="Mueller R.-W."/>
            <person name="Bruemmer F."/>
            <person name="Labrenz M."/>
            <person name="Spormann A.M."/>
            <person name="Op Den Camp H."/>
            <person name="Overmann J."/>
            <person name="Amann R."/>
            <person name="Jetten M.S.M."/>
            <person name="Mascher T."/>
            <person name="Medema M.H."/>
            <person name="Devos D.P."/>
            <person name="Kaster A.-K."/>
            <person name="Ovreas L."/>
            <person name="Rohde M."/>
            <person name="Galperin M.Y."/>
            <person name="Jogler C."/>
        </authorList>
    </citation>
    <scope>NUCLEOTIDE SEQUENCE [LARGE SCALE GENOMIC DNA]</scope>
    <source>
        <strain evidence="2 3">Poly41</strain>
    </source>
</reference>
<proteinExistence type="predicted"/>
<dbReference type="InterPro" id="IPR014030">
    <property type="entry name" value="Ketoacyl_synth_N"/>
</dbReference>
<dbReference type="Pfam" id="PF00109">
    <property type="entry name" value="ketoacyl-synt"/>
    <property type="match status" value="1"/>
</dbReference>
<feature type="domain" description="Beta-ketoacyl synthase-like N-terminal" evidence="1">
    <location>
        <begin position="161"/>
        <end position="228"/>
    </location>
</feature>
<dbReference type="RefSeq" id="WP_146525181.1">
    <property type="nucleotide sequence ID" value="NZ_SJPV01000002.1"/>
</dbReference>
<dbReference type="AlphaFoldDB" id="A0A5C6DWM6"/>
<evidence type="ECO:0000313" key="2">
    <source>
        <dbReference type="EMBL" id="TWU40594.1"/>
    </source>
</evidence>
<evidence type="ECO:0000313" key="3">
    <source>
        <dbReference type="Proteomes" id="UP000319143"/>
    </source>
</evidence>
<dbReference type="Proteomes" id="UP000319143">
    <property type="component" value="Unassembled WGS sequence"/>
</dbReference>
<sequence length="371" mass="38485">MSDRIVIADVEVISPIGFTGAETAASAAARIARLQESGVLDPSGKAITVASVPEEGLPDLREDPVLQSFATMPSRLIRLADRPLRSLAERLQEKRAAASSLAPDPAAFFLALPEPQLAGDVDSAMLLEGLGRQLHDAEPSPSARPLGIAIATGQTIAEGRSAGIAACIAAASAVANGKATFAIAGGVDSQLGIERLFELCKQNRVRSDRQPDGLTPGEGAGFVLLTHHSTCQQLGYEPLAVFGGGAQGFEPGHFGSDDPYLGDGLAQTITATLESAKDRPPIGCVYSSFNGERYWARELGVSIIRNQDSFAQDHLMEHPAECFGDLGAAHGAVMVALAALAIGSGKCSTPTLVYGSSDFGSRASVVIQSLP</sequence>
<keyword evidence="3" id="KW-1185">Reference proteome</keyword>
<dbReference type="GO" id="GO:0016746">
    <property type="term" value="F:acyltransferase activity"/>
    <property type="evidence" value="ECO:0007669"/>
    <property type="project" value="InterPro"/>
</dbReference>
<dbReference type="SUPFAM" id="SSF53901">
    <property type="entry name" value="Thiolase-like"/>
    <property type="match status" value="2"/>
</dbReference>
<protein>
    <submittedName>
        <fullName evidence="2">3-oxoacyl-(Acyl carrier protein) synthase</fullName>
    </submittedName>
</protein>
<name>A0A5C6DWM6_9BACT</name>
<dbReference type="EMBL" id="SJPV01000002">
    <property type="protein sequence ID" value="TWU40594.1"/>
    <property type="molecule type" value="Genomic_DNA"/>
</dbReference>
<accession>A0A5C6DWM6</accession>
<dbReference type="OrthoDB" id="3078238at2"/>
<evidence type="ECO:0000259" key="1">
    <source>
        <dbReference type="Pfam" id="PF00109"/>
    </source>
</evidence>